<protein>
    <recommendedName>
        <fullName evidence="4">DUF624 domain-containing protein</fullName>
    </recommendedName>
</protein>
<dbReference type="Proteomes" id="UP000679950">
    <property type="component" value="Unassembled WGS sequence"/>
</dbReference>
<dbReference type="Pfam" id="PF04854">
    <property type="entry name" value="DUF624"/>
    <property type="match status" value="1"/>
</dbReference>
<reference evidence="2 3" key="1">
    <citation type="submission" date="2021-03" db="EMBL/GenBank/DDBJ databases">
        <title>Antimicrobial resistance genes in bacteria isolated from Japanese honey, and their potential for conferring macrolide and lincosamide resistance in the American foulbrood pathogen Paenibacillus larvae.</title>
        <authorList>
            <person name="Okamoto M."/>
            <person name="Kumagai M."/>
            <person name="Kanamori H."/>
            <person name="Takamatsu D."/>
        </authorList>
    </citation>
    <scope>NUCLEOTIDE SEQUENCE [LARGE SCALE GENOMIC DNA]</scope>
    <source>
        <strain evidence="2 3">J8TS2</strain>
    </source>
</reference>
<feature type="transmembrane region" description="Helical" evidence="1">
    <location>
        <begin position="75"/>
        <end position="93"/>
    </location>
</feature>
<keyword evidence="1" id="KW-0812">Transmembrane</keyword>
<feature type="transmembrane region" description="Helical" evidence="1">
    <location>
        <begin position="113"/>
        <end position="133"/>
    </location>
</feature>
<feature type="transmembrane region" description="Helical" evidence="1">
    <location>
        <begin position="20"/>
        <end position="51"/>
    </location>
</feature>
<keyword evidence="3" id="KW-1185">Reference proteome</keyword>
<organism evidence="2 3">
    <name type="scientific">Lederbergia ruris</name>
    <dbReference type="NCBI Taxonomy" id="217495"/>
    <lineage>
        <taxon>Bacteria</taxon>
        <taxon>Bacillati</taxon>
        <taxon>Bacillota</taxon>
        <taxon>Bacilli</taxon>
        <taxon>Bacillales</taxon>
        <taxon>Bacillaceae</taxon>
        <taxon>Lederbergia</taxon>
    </lineage>
</organism>
<dbReference type="RefSeq" id="WP_212966314.1">
    <property type="nucleotide sequence ID" value="NZ_BORB01000016.1"/>
</dbReference>
<keyword evidence="1" id="KW-1133">Transmembrane helix</keyword>
<comment type="caution">
    <text evidence="2">The sequence shown here is derived from an EMBL/GenBank/DDBJ whole genome shotgun (WGS) entry which is preliminary data.</text>
</comment>
<dbReference type="InterPro" id="IPR006938">
    <property type="entry name" value="DUF624"/>
</dbReference>
<sequence length="213" mass="25286">MFENKLFNNFYRFGETVLLLLYVNALWIFFTLLGLIIFGFGPSTVAMYTIFRHWAKGRDDLPVLQTFWETYKKEFIKANALGIILLLIAYMLYVNLNFLELKGEWLSAFSHYILLLATAIYAVMLIYIFPVYVQYENKLFVYFKNAILMALYQPFRTLYAIAACLTLYYLFFVLPVFIFLMGASLTSFILMWITYRTFIRLEYKQAKLQEKQA</sequence>
<proteinExistence type="predicted"/>
<dbReference type="EMBL" id="BORB01000016">
    <property type="protein sequence ID" value="GIN57879.1"/>
    <property type="molecule type" value="Genomic_DNA"/>
</dbReference>
<name>A0ABQ4KL54_9BACI</name>
<keyword evidence="1" id="KW-0472">Membrane</keyword>
<evidence type="ECO:0000313" key="2">
    <source>
        <dbReference type="EMBL" id="GIN57879.1"/>
    </source>
</evidence>
<evidence type="ECO:0008006" key="4">
    <source>
        <dbReference type="Google" id="ProtNLM"/>
    </source>
</evidence>
<feature type="transmembrane region" description="Helical" evidence="1">
    <location>
        <begin position="154"/>
        <end position="171"/>
    </location>
</feature>
<gene>
    <name evidence="2" type="primary">yesV</name>
    <name evidence="2" type="ORF">J8TS2_21980</name>
</gene>
<feature type="transmembrane region" description="Helical" evidence="1">
    <location>
        <begin position="177"/>
        <end position="195"/>
    </location>
</feature>
<accession>A0ABQ4KL54</accession>
<evidence type="ECO:0000256" key="1">
    <source>
        <dbReference type="SAM" id="Phobius"/>
    </source>
</evidence>
<evidence type="ECO:0000313" key="3">
    <source>
        <dbReference type="Proteomes" id="UP000679950"/>
    </source>
</evidence>